<comment type="caution">
    <text evidence="3">The sequence shown here is derived from an EMBL/GenBank/DDBJ whole genome shotgun (WGS) entry which is preliminary data.</text>
</comment>
<dbReference type="RefSeq" id="WP_009257270.1">
    <property type="nucleotide sequence ID" value="NZ_BAABXT010000001.1"/>
</dbReference>
<keyword evidence="1" id="KW-1133">Transmembrane helix</keyword>
<keyword evidence="1" id="KW-0812">Transmembrane</keyword>
<dbReference type="EMBL" id="JAQLWV010000003">
    <property type="protein sequence ID" value="MDB7931978.1"/>
    <property type="molecule type" value="Genomic_DNA"/>
</dbReference>
<name>A0A1Y4FNQ6_FLAPL</name>
<dbReference type="AlphaFoldDB" id="A0A1Y4FNQ6"/>
<dbReference type="Proteomes" id="UP001211173">
    <property type="component" value="Unassembled WGS sequence"/>
</dbReference>
<organism evidence="3 6">
    <name type="scientific">Flavonifractor plautii</name>
    <name type="common">Fusobacterium plautii</name>
    <dbReference type="NCBI Taxonomy" id="292800"/>
    <lineage>
        <taxon>Bacteria</taxon>
        <taxon>Bacillati</taxon>
        <taxon>Bacillota</taxon>
        <taxon>Clostridia</taxon>
        <taxon>Eubacteriales</taxon>
        <taxon>Oscillospiraceae</taxon>
        <taxon>Flavonifractor</taxon>
    </lineage>
</organism>
<gene>
    <name evidence="4" type="ORF">GKE90_16135</name>
    <name evidence="3" type="ORF">GKE97_17750</name>
    <name evidence="2" type="ORF">PNE06_02710</name>
</gene>
<dbReference type="Proteomes" id="UP000429811">
    <property type="component" value="Unassembled WGS sequence"/>
</dbReference>
<keyword evidence="1" id="KW-0472">Membrane</keyword>
<evidence type="ECO:0000313" key="2">
    <source>
        <dbReference type="EMBL" id="MDB7931978.1"/>
    </source>
</evidence>
<dbReference type="EMBL" id="WKPO01000027">
    <property type="protein sequence ID" value="MSB50211.1"/>
    <property type="molecule type" value="Genomic_DNA"/>
</dbReference>
<evidence type="ECO:0000313" key="6">
    <source>
        <dbReference type="Proteomes" id="UP000434475"/>
    </source>
</evidence>
<reference evidence="2" key="2">
    <citation type="submission" date="2023-01" db="EMBL/GenBank/DDBJ databases">
        <title>Human gut microbiome strain richness.</title>
        <authorList>
            <person name="Chen-Liaw A."/>
        </authorList>
    </citation>
    <scope>NUCLEOTIDE SEQUENCE</scope>
    <source>
        <strain evidence="2">1001287st1_F4_1001285I_161205</strain>
    </source>
</reference>
<feature type="transmembrane region" description="Helical" evidence="1">
    <location>
        <begin position="84"/>
        <end position="109"/>
    </location>
</feature>
<proteinExistence type="predicted"/>
<reference evidence="5 6" key="1">
    <citation type="journal article" date="2019" name="Nat. Med.">
        <title>A library of human gut bacterial isolates paired with longitudinal multiomics data enables mechanistic microbiome research.</title>
        <authorList>
            <person name="Poyet M."/>
            <person name="Groussin M."/>
            <person name="Gibbons S.M."/>
            <person name="Avila-Pacheco J."/>
            <person name="Jiang X."/>
            <person name="Kearney S.M."/>
            <person name="Perrotta A.R."/>
            <person name="Berdy B."/>
            <person name="Zhao S."/>
            <person name="Lieberman T.D."/>
            <person name="Swanson P.K."/>
            <person name="Smith M."/>
            <person name="Roesemann S."/>
            <person name="Alexander J.E."/>
            <person name="Rich S.A."/>
            <person name="Livny J."/>
            <person name="Vlamakis H."/>
            <person name="Clish C."/>
            <person name="Bullock K."/>
            <person name="Deik A."/>
            <person name="Scott J."/>
            <person name="Pierce K.A."/>
            <person name="Xavier R.J."/>
            <person name="Alm E.J."/>
        </authorList>
    </citation>
    <scope>NUCLEOTIDE SEQUENCE [LARGE SCALE GENOMIC DNA]</scope>
    <source>
        <strain evidence="3 6">BIOML-A2</strain>
        <strain evidence="4 5">BIOML-A5</strain>
    </source>
</reference>
<evidence type="ECO:0000313" key="4">
    <source>
        <dbReference type="EMBL" id="MSB50211.1"/>
    </source>
</evidence>
<dbReference type="Proteomes" id="UP000434475">
    <property type="component" value="Unassembled WGS sequence"/>
</dbReference>
<evidence type="ECO:0000313" key="5">
    <source>
        <dbReference type="Proteomes" id="UP000429811"/>
    </source>
</evidence>
<evidence type="ECO:0000313" key="3">
    <source>
        <dbReference type="EMBL" id="MSB21348.1"/>
    </source>
</evidence>
<accession>A0A1Y4FNQ6</accession>
<protein>
    <submittedName>
        <fullName evidence="3">Uncharacterized protein</fullName>
    </submittedName>
</protein>
<sequence>METIYYSLDAKRLTVCGEAAGRRASGGQETVCYAFVPRPRRPVMPAGGKVVDFTAYRQAAHPEEYAPREEVPGRPRPVRRRRTLALTVDLAATGAVVVLLAAVVLRFFAG</sequence>
<dbReference type="EMBL" id="WKPR01000021">
    <property type="protein sequence ID" value="MSB21348.1"/>
    <property type="molecule type" value="Genomic_DNA"/>
</dbReference>
<evidence type="ECO:0000256" key="1">
    <source>
        <dbReference type="SAM" id="Phobius"/>
    </source>
</evidence>